<dbReference type="Proteomes" id="UP001465976">
    <property type="component" value="Unassembled WGS sequence"/>
</dbReference>
<evidence type="ECO:0000256" key="1">
    <source>
        <dbReference type="ARBA" id="ARBA00022884"/>
    </source>
</evidence>
<accession>A0ABR3G109</accession>
<feature type="domain" description="XRRM" evidence="5">
    <location>
        <begin position="367"/>
        <end position="531"/>
    </location>
</feature>
<organism evidence="6 7">
    <name type="scientific">Marasmius crinis-equi</name>
    <dbReference type="NCBI Taxonomy" id="585013"/>
    <lineage>
        <taxon>Eukaryota</taxon>
        <taxon>Fungi</taxon>
        <taxon>Dikarya</taxon>
        <taxon>Basidiomycota</taxon>
        <taxon>Agaricomycotina</taxon>
        <taxon>Agaricomycetes</taxon>
        <taxon>Agaricomycetidae</taxon>
        <taxon>Agaricales</taxon>
        <taxon>Marasmiineae</taxon>
        <taxon>Marasmiaceae</taxon>
        <taxon>Marasmius</taxon>
    </lineage>
</organism>
<sequence>MALNFVPRKVAKSKATTSPTGTVHTPNTSQPRVNDDIKGKDKASLRTESQNKQQYSDEDVCTVMSLAMSDHALWLNSEVRRRMVESISGGSEGFISFSFFLNNTPLLRGLLTSPIPETAMIKSLRSRESNLDVRMMFVKPEWHAWGKVKDQRDVGMYEIRRKDWQTLLPQLETCNREYWERRTVYMENLPVQCKSAVTISRFAASLLSSLSSPLAEPSSSTQSDLPMLSPAIQAVTLPPHHLDKPGDEPKCKGFAFVTLASIEDVELLEKWPWERIANDSSAIPTNLPEAHKFGFRCLSKSRWEALKEEYLDYRNRLVQELVEYEDQQKQQNQHSGNDEPYGSERGPVHGYALITDAAVPSLSMRSPFPPSCLVFVRNIHPQTNKTTLKSLFTNLFSPNAPHSGAQAIGLDYVDYNKGMDCCYLRLSTPGYANVLVEHFAANKVAQRSGLDDCGSPVPSKPEADRSHITTELVLGRREELYWEKVPLKVRTVAVEKCINDTGATPAGTTVTNTCGRTGEKDADGPGRKRKRRR</sequence>
<feature type="region of interest" description="Disordered" evidence="4">
    <location>
        <begin position="1"/>
        <end position="56"/>
    </location>
</feature>
<dbReference type="EMBL" id="JBAHYK010000009">
    <property type="protein sequence ID" value="KAL0581483.1"/>
    <property type="molecule type" value="Genomic_DNA"/>
</dbReference>
<reference evidence="6 7" key="1">
    <citation type="submission" date="2024-02" db="EMBL/GenBank/DDBJ databases">
        <title>A draft genome for the cacao thread blight pathogen Marasmius crinis-equi.</title>
        <authorList>
            <person name="Cohen S.P."/>
            <person name="Baruah I.K."/>
            <person name="Amoako-Attah I."/>
            <person name="Bukari Y."/>
            <person name="Meinhardt L.W."/>
            <person name="Bailey B.A."/>
        </authorList>
    </citation>
    <scope>NUCLEOTIDE SEQUENCE [LARGE SCALE GENOMIC DNA]</scope>
    <source>
        <strain evidence="6 7">GH-76</strain>
    </source>
</reference>
<evidence type="ECO:0000259" key="5">
    <source>
        <dbReference type="PROSITE" id="PS51939"/>
    </source>
</evidence>
<feature type="region of interest" description="Disordered" evidence="4">
    <location>
        <begin position="508"/>
        <end position="533"/>
    </location>
</feature>
<evidence type="ECO:0000256" key="2">
    <source>
        <dbReference type="PROSITE-ProRule" id="PRU01288"/>
    </source>
</evidence>
<feature type="coiled-coil region" evidence="3">
    <location>
        <begin position="307"/>
        <end position="334"/>
    </location>
</feature>
<gene>
    <name evidence="6" type="ORF">V5O48_000526</name>
</gene>
<name>A0ABR3G109_9AGAR</name>
<feature type="compositionally biased region" description="Polar residues" evidence="4">
    <location>
        <begin position="14"/>
        <end position="32"/>
    </location>
</feature>
<dbReference type="InterPro" id="IPR014886">
    <property type="entry name" value="La_xRRM"/>
</dbReference>
<comment type="caution">
    <text evidence="6">The sequence shown here is derived from an EMBL/GenBank/DDBJ whole genome shotgun (WGS) entry which is preliminary data.</text>
</comment>
<keyword evidence="7" id="KW-1185">Reference proteome</keyword>
<evidence type="ECO:0000313" key="7">
    <source>
        <dbReference type="Proteomes" id="UP001465976"/>
    </source>
</evidence>
<feature type="compositionally biased region" description="Basic and acidic residues" evidence="4">
    <location>
        <begin position="517"/>
        <end position="526"/>
    </location>
</feature>
<feature type="compositionally biased region" description="Basic and acidic residues" evidence="4">
    <location>
        <begin position="33"/>
        <end position="45"/>
    </location>
</feature>
<protein>
    <recommendedName>
        <fullName evidence="5">XRRM domain-containing protein</fullName>
    </recommendedName>
</protein>
<dbReference type="Pfam" id="PF19977">
    <property type="entry name" value="xRRM"/>
    <property type="match status" value="1"/>
</dbReference>
<evidence type="ECO:0000313" key="6">
    <source>
        <dbReference type="EMBL" id="KAL0581483.1"/>
    </source>
</evidence>
<evidence type="ECO:0000256" key="3">
    <source>
        <dbReference type="SAM" id="Coils"/>
    </source>
</evidence>
<dbReference type="InterPro" id="IPR045537">
    <property type="entry name" value="Lar7_xRRM"/>
</dbReference>
<dbReference type="Gene3D" id="3.30.70.330">
    <property type="match status" value="1"/>
</dbReference>
<proteinExistence type="predicted"/>
<dbReference type="InterPro" id="IPR012677">
    <property type="entry name" value="Nucleotide-bd_a/b_plait_sf"/>
</dbReference>
<keyword evidence="3" id="KW-0175">Coiled coil</keyword>
<dbReference type="PROSITE" id="PS51939">
    <property type="entry name" value="XRRM"/>
    <property type="match status" value="1"/>
</dbReference>
<keyword evidence="1 2" id="KW-0694">RNA-binding</keyword>
<evidence type="ECO:0000256" key="4">
    <source>
        <dbReference type="SAM" id="MobiDB-lite"/>
    </source>
</evidence>